<keyword evidence="2" id="KW-0812">Transmembrane</keyword>
<gene>
    <name evidence="4" type="ORF">EJV47_14115</name>
</gene>
<dbReference type="OrthoDB" id="876729at2"/>
<feature type="domain" description="SHOCT" evidence="3">
    <location>
        <begin position="11"/>
        <end position="37"/>
    </location>
</feature>
<comment type="caution">
    <text evidence="4">The sequence shown here is derived from an EMBL/GenBank/DDBJ whole genome shotgun (WGS) entry which is preliminary data.</text>
</comment>
<evidence type="ECO:0000256" key="1">
    <source>
        <dbReference type="SAM" id="MobiDB-lite"/>
    </source>
</evidence>
<proteinExistence type="predicted"/>
<dbReference type="Pfam" id="PF09851">
    <property type="entry name" value="SHOCT"/>
    <property type="match status" value="1"/>
</dbReference>
<dbReference type="RefSeq" id="WP_126693803.1">
    <property type="nucleotide sequence ID" value="NZ_RXOF01000007.1"/>
</dbReference>
<dbReference type="Proteomes" id="UP000282184">
    <property type="component" value="Unassembled WGS sequence"/>
</dbReference>
<evidence type="ECO:0000313" key="4">
    <source>
        <dbReference type="EMBL" id="RTQ49272.1"/>
    </source>
</evidence>
<organism evidence="4 5">
    <name type="scientific">Hymenobacter gummosus</name>
    <dbReference type="NCBI Taxonomy" id="1776032"/>
    <lineage>
        <taxon>Bacteria</taxon>
        <taxon>Pseudomonadati</taxon>
        <taxon>Bacteroidota</taxon>
        <taxon>Cytophagia</taxon>
        <taxon>Cytophagales</taxon>
        <taxon>Hymenobacteraceae</taxon>
        <taxon>Hymenobacter</taxon>
    </lineage>
</organism>
<feature type="compositionally biased region" description="Pro residues" evidence="1">
    <location>
        <begin position="68"/>
        <end position="77"/>
    </location>
</feature>
<feature type="region of interest" description="Disordered" evidence="1">
    <location>
        <begin position="374"/>
        <end position="394"/>
    </location>
</feature>
<keyword evidence="5" id="KW-1185">Reference proteome</keyword>
<evidence type="ECO:0000256" key="2">
    <source>
        <dbReference type="SAM" id="Phobius"/>
    </source>
</evidence>
<keyword evidence="2" id="KW-1133">Transmembrane helix</keyword>
<reference evidence="4 5" key="1">
    <citation type="submission" date="2018-12" db="EMBL/GenBank/DDBJ databases">
        <title>Hymenobacter gummosus sp. nov., isolated from a spring.</title>
        <authorList>
            <person name="Nie L."/>
        </authorList>
    </citation>
    <scope>NUCLEOTIDE SEQUENCE [LARGE SCALE GENOMIC DNA]</scope>
    <source>
        <strain evidence="4 5">KCTC 52166</strain>
    </source>
</reference>
<keyword evidence="2" id="KW-0472">Membrane</keyword>
<feature type="compositionally biased region" description="Pro residues" evidence="1">
    <location>
        <begin position="41"/>
        <end position="58"/>
    </location>
</feature>
<evidence type="ECO:0000259" key="3">
    <source>
        <dbReference type="Pfam" id="PF09851"/>
    </source>
</evidence>
<feature type="region of interest" description="Disordered" evidence="1">
    <location>
        <begin position="40"/>
        <end position="79"/>
    </location>
</feature>
<dbReference type="EMBL" id="RXOF01000007">
    <property type="protein sequence ID" value="RTQ49272.1"/>
    <property type="molecule type" value="Genomic_DNA"/>
</dbReference>
<dbReference type="AlphaFoldDB" id="A0A3S0J9Q6"/>
<sequence>MDKPDSSPLETLRQLKEMLDAGVITPQEFNSLKQKLLFPDAPTPPAASPAPAPLPPAPIMEAPTAPVAVPPPAPVEPAPRRVEEHPVADITPVIPPPVDDPLLPPVVAAPGATPLEPVVLDPHTQRPTEGPVDVQDYYHDGPADEPRKSPLGPILIIGGVIVLLAIIGYLVLGSRSSERLTSNSITAADTTAVQIEEGPQAEQLDLPPAAVPETVRVQPNIPVTATPVDSAGAGAPVVDAAAAEAAARAQVQRVLTAFYNDLQTPPFSAAQYFAPQVERFLQLQNTTPAAIDENLSSTYFPEFAESKYSISPGTLQISPPAEDGSVTVTFQERGRSLRKSLNQYQQTLTQVRARFDNTGKLTFFRQERLLENKFTDAKPAATPAPAPETAPTQE</sequence>
<accession>A0A3S0J9Q6</accession>
<name>A0A3S0J9Q6_9BACT</name>
<evidence type="ECO:0000313" key="5">
    <source>
        <dbReference type="Proteomes" id="UP000282184"/>
    </source>
</evidence>
<feature type="transmembrane region" description="Helical" evidence="2">
    <location>
        <begin position="151"/>
        <end position="172"/>
    </location>
</feature>
<protein>
    <submittedName>
        <fullName evidence="4">SHOCT domain-containing protein</fullName>
    </submittedName>
</protein>
<dbReference type="InterPro" id="IPR018649">
    <property type="entry name" value="SHOCT"/>
</dbReference>